<evidence type="ECO:0000313" key="2">
    <source>
        <dbReference type="EMBL" id="OEK59114.1"/>
    </source>
</evidence>
<evidence type="ECO:0000256" key="1">
    <source>
        <dbReference type="SAM" id="Coils"/>
    </source>
</evidence>
<sequence length="97" mass="11648">MFNQLSEYEMLDILVPIKQYYEKRERTAEINREEAYTNKQSEINRSITSEDINDLPLFKSLQAVANKTEQDIERYNREMKSNVKENQDIAEKIKEQQ</sequence>
<accession>A0AAP7LV34</accession>
<dbReference type="Proteomes" id="UP000095464">
    <property type="component" value="Unassembled WGS sequence"/>
</dbReference>
<comment type="caution">
    <text evidence="2">The sequence shown here is derived from an EMBL/GenBank/DDBJ whole genome shotgun (WGS) entry which is preliminary data.</text>
</comment>
<organism evidence="2 3">
    <name type="scientific">Staphylococcus equorum</name>
    <dbReference type="NCBI Taxonomy" id="246432"/>
    <lineage>
        <taxon>Bacteria</taxon>
        <taxon>Bacillati</taxon>
        <taxon>Bacillota</taxon>
        <taxon>Bacilli</taxon>
        <taxon>Bacillales</taxon>
        <taxon>Staphylococcaceae</taxon>
        <taxon>Staphylococcus</taxon>
    </lineage>
</organism>
<dbReference type="RefSeq" id="WP_069854240.1">
    <property type="nucleotide sequence ID" value="NZ_LNPX01000001.1"/>
</dbReference>
<proteinExistence type="predicted"/>
<gene>
    <name evidence="2" type="ORF">ASS94_00170</name>
</gene>
<protein>
    <submittedName>
        <fullName evidence="2">Uncharacterized protein</fullName>
    </submittedName>
</protein>
<name>A0AAP7LV34_9STAP</name>
<dbReference type="AlphaFoldDB" id="A0AAP7LV34"/>
<dbReference type="EMBL" id="LNPX01000001">
    <property type="protein sequence ID" value="OEK59114.1"/>
    <property type="molecule type" value="Genomic_DNA"/>
</dbReference>
<evidence type="ECO:0000313" key="3">
    <source>
        <dbReference type="Proteomes" id="UP000095464"/>
    </source>
</evidence>
<reference evidence="3" key="1">
    <citation type="submission" date="2015-11" db="EMBL/GenBank/DDBJ databases">
        <title>Genomic diversity of Staphylococcus saprophyticus strains from urinary tract infections, animal surfaces, and fermented foods.</title>
        <authorList>
            <person name="Wolfe B.E."/>
        </authorList>
    </citation>
    <scope>NUCLEOTIDE SEQUENCE [LARGE SCALE GENOMIC DNA]</scope>
    <source>
        <strain evidence="3">738_7</strain>
    </source>
</reference>
<feature type="coiled-coil region" evidence="1">
    <location>
        <begin position="58"/>
        <end position="96"/>
    </location>
</feature>
<keyword evidence="1" id="KW-0175">Coiled coil</keyword>